<evidence type="ECO:0000313" key="2">
    <source>
        <dbReference type="EMBL" id="MCY9596182.1"/>
    </source>
</evidence>
<feature type="chain" id="PRO_5045839998" evidence="1">
    <location>
        <begin position="26"/>
        <end position="106"/>
    </location>
</feature>
<proteinExistence type="predicted"/>
<protein>
    <submittedName>
        <fullName evidence="2">Uncharacterized protein</fullName>
    </submittedName>
</protein>
<reference evidence="2 3" key="1">
    <citation type="submission" date="2022-05" db="EMBL/GenBank/DDBJ databases">
        <title>Genome Sequencing of Bee-Associated Microbes.</title>
        <authorList>
            <person name="Dunlap C."/>
        </authorList>
    </citation>
    <scope>NUCLEOTIDE SEQUENCE [LARGE SCALE GENOMIC DNA]</scope>
    <source>
        <strain evidence="2 3">NRRL B-23120</strain>
    </source>
</reference>
<name>A0ABT4FGM9_9BACL</name>
<comment type="caution">
    <text evidence="2">The sequence shown here is derived from an EMBL/GenBank/DDBJ whole genome shotgun (WGS) entry which is preliminary data.</text>
</comment>
<sequence length="106" mass="11007">MKSRVLAMLFLCFALFIVVPVSASAATSVQVTGQGQLAISASFTGASYAEVYVSNQNGQAVYNKIFASVGGNGTISASIPNLPYGTYKIIIGGQAISVSNLQYGFQ</sequence>
<dbReference type="Proteomes" id="UP001527202">
    <property type="component" value="Unassembled WGS sequence"/>
</dbReference>
<organism evidence="2 3">
    <name type="scientific">Paenibacillus chitinolyticus</name>
    <dbReference type="NCBI Taxonomy" id="79263"/>
    <lineage>
        <taxon>Bacteria</taxon>
        <taxon>Bacillati</taxon>
        <taxon>Bacillota</taxon>
        <taxon>Bacilli</taxon>
        <taxon>Bacillales</taxon>
        <taxon>Paenibacillaceae</taxon>
        <taxon>Paenibacillus</taxon>
    </lineage>
</organism>
<evidence type="ECO:0000256" key="1">
    <source>
        <dbReference type="SAM" id="SignalP"/>
    </source>
</evidence>
<feature type="signal peptide" evidence="1">
    <location>
        <begin position="1"/>
        <end position="25"/>
    </location>
</feature>
<keyword evidence="3" id="KW-1185">Reference proteome</keyword>
<dbReference type="RefSeq" id="WP_129112472.1">
    <property type="nucleotide sequence ID" value="NZ_CP026520.1"/>
</dbReference>
<evidence type="ECO:0000313" key="3">
    <source>
        <dbReference type="Proteomes" id="UP001527202"/>
    </source>
</evidence>
<dbReference type="EMBL" id="JAMDMJ010000011">
    <property type="protein sequence ID" value="MCY9596182.1"/>
    <property type="molecule type" value="Genomic_DNA"/>
</dbReference>
<keyword evidence="1" id="KW-0732">Signal</keyword>
<dbReference type="GeneID" id="95375256"/>
<accession>A0ABT4FGM9</accession>
<gene>
    <name evidence="2" type="ORF">M5X16_10385</name>
</gene>